<reference evidence="2 3" key="1">
    <citation type="submission" date="2018-07" db="EMBL/GenBank/DDBJ databases">
        <title>Comparative genomes isolates from brazilian mangrove.</title>
        <authorList>
            <person name="De Araujo J.E."/>
            <person name="Taketani R.G."/>
            <person name="Silva M.C.P."/>
            <person name="Lourenco M.V."/>
            <person name="Oliveira V.M."/>
            <person name="Andreote F.D."/>
        </authorList>
    </citation>
    <scope>NUCLEOTIDE SEQUENCE [LARGE SCALE GENOMIC DNA]</scope>
    <source>
        <strain evidence="2 3">HEX PRIS-MGV</strain>
    </source>
</reference>
<organism evidence="2 3">
    <name type="scientific">Bremerella cremea</name>
    <dbReference type="NCBI Taxonomy" id="1031537"/>
    <lineage>
        <taxon>Bacteria</taxon>
        <taxon>Pseudomonadati</taxon>
        <taxon>Planctomycetota</taxon>
        <taxon>Planctomycetia</taxon>
        <taxon>Pirellulales</taxon>
        <taxon>Pirellulaceae</taxon>
        <taxon>Bremerella</taxon>
    </lineage>
</organism>
<comment type="caution">
    <text evidence="2">The sequence shown here is derived from an EMBL/GenBank/DDBJ whole genome shotgun (WGS) entry which is preliminary data.</text>
</comment>
<protein>
    <submittedName>
        <fullName evidence="2">Uncharacterized protein</fullName>
    </submittedName>
</protein>
<dbReference type="EMBL" id="QPEX01000042">
    <property type="protein sequence ID" value="RCS42300.1"/>
    <property type="molecule type" value="Genomic_DNA"/>
</dbReference>
<evidence type="ECO:0000313" key="3">
    <source>
        <dbReference type="Proteomes" id="UP000253562"/>
    </source>
</evidence>
<feature type="compositionally biased region" description="Basic and acidic residues" evidence="1">
    <location>
        <begin position="7"/>
        <end position="22"/>
    </location>
</feature>
<dbReference type="AlphaFoldDB" id="A0A368KM71"/>
<feature type="region of interest" description="Disordered" evidence="1">
    <location>
        <begin position="186"/>
        <end position="212"/>
    </location>
</feature>
<feature type="compositionally biased region" description="Basic and acidic residues" evidence="1">
    <location>
        <begin position="199"/>
        <end position="212"/>
    </location>
</feature>
<gene>
    <name evidence="2" type="ORF">DTL42_19370</name>
</gene>
<proteinExistence type="predicted"/>
<name>A0A368KM71_9BACT</name>
<feature type="region of interest" description="Disordered" evidence="1">
    <location>
        <begin position="1"/>
        <end position="22"/>
    </location>
</feature>
<dbReference type="RefSeq" id="WP_114371092.1">
    <property type="nucleotide sequence ID" value="NZ_QPEX01000042.1"/>
</dbReference>
<accession>A0A368KM71</accession>
<dbReference type="OrthoDB" id="9951748at2"/>
<evidence type="ECO:0000313" key="2">
    <source>
        <dbReference type="EMBL" id="RCS42300.1"/>
    </source>
</evidence>
<sequence length="212" mass="24112">MTTPDPRWFHPDGRLKTSDERDAYRQSVELAKRHAKLAAEDAKAEATEPQSPFANQLKLLKSSLLSALNKGERAGIRRRIGMLEAEQAKWEGEQEDAKWQQEFDASPTAKLAVDSLEVVRRSGSVIYPTLTEDQLNELNSLYEMRHQFPSAESFGRHYFDCLRVIEEQEATAANKAATDARIESERLQAEQARQQTRALEAEQRKSQLPEVT</sequence>
<evidence type="ECO:0000256" key="1">
    <source>
        <dbReference type="SAM" id="MobiDB-lite"/>
    </source>
</evidence>
<dbReference type="Proteomes" id="UP000253562">
    <property type="component" value="Unassembled WGS sequence"/>
</dbReference>